<dbReference type="Proteomes" id="UP000193240">
    <property type="component" value="Unassembled WGS sequence"/>
</dbReference>
<organism evidence="2 3">
    <name type="scientific">Epicoccum nigrum</name>
    <name type="common">Soil fungus</name>
    <name type="synonym">Epicoccum purpurascens</name>
    <dbReference type="NCBI Taxonomy" id="105696"/>
    <lineage>
        <taxon>Eukaryota</taxon>
        <taxon>Fungi</taxon>
        <taxon>Dikarya</taxon>
        <taxon>Ascomycota</taxon>
        <taxon>Pezizomycotina</taxon>
        <taxon>Dothideomycetes</taxon>
        <taxon>Pleosporomycetidae</taxon>
        <taxon>Pleosporales</taxon>
        <taxon>Pleosporineae</taxon>
        <taxon>Didymellaceae</taxon>
        <taxon>Epicoccum</taxon>
    </lineage>
</organism>
<dbReference type="EMBL" id="KZ107838">
    <property type="protein sequence ID" value="OSS53784.1"/>
    <property type="molecule type" value="Genomic_DNA"/>
</dbReference>
<accession>A0A1Y2MCC9</accession>
<evidence type="ECO:0000256" key="1">
    <source>
        <dbReference type="SAM" id="MobiDB-lite"/>
    </source>
</evidence>
<dbReference type="AlphaFoldDB" id="A0A1Y2MCC9"/>
<proteinExistence type="predicted"/>
<dbReference type="InParanoid" id="A0A1Y2MCC9"/>
<evidence type="ECO:0000313" key="2">
    <source>
        <dbReference type="EMBL" id="OSS53784.1"/>
    </source>
</evidence>
<gene>
    <name evidence="2" type="ORF">B5807_00922</name>
</gene>
<protein>
    <submittedName>
        <fullName evidence="2">Uncharacterized protein</fullName>
    </submittedName>
</protein>
<feature type="compositionally biased region" description="Polar residues" evidence="1">
    <location>
        <begin position="15"/>
        <end position="27"/>
    </location>
</feature>
<sequence>MAGTRQQSRARDTSNSHQRQRSVSQVASIVPETATVTKAKVVEITERADETHSQLEGSPQHEAPNGRSVTAFCKKCGCNVGEFYNSWHRITSSYYTPALLGSYRSLLRISGQRTEASDLTDLAGW</sequence>
<name>A0A1Y2MCC9_EPING</name>
<feature type="region of interest" description="Disordered" evidence="1">
    <location>
        <begin position="47"/>
        <end position="67"/>
    </location>
</feature>
<evidence type="ECO:0000313" key="3">
    <source>
        <dbReference type="Proteomes" id="UP000193240"/>
    </source>
</evidence>
<feature type="region of interest" description="Disordered" evidence="1">
    <location>
        <begin position="1"/>
        <end position="29"/>
    </location>
</feature>
<reference evidence="2 3" key="1">
    <citation type="journal article" date="2017" name="Genome Announc.">
        <title>Genome sequence of the saprophytic ascomycete Epicoccum nigrum ICMP 19927 strain isolated from New Zealand.</title>
        <authorList>
            <person name="Fokin M."/>
            <person name="Fleetwood D."/>
            <person name="Weir B.S."/>
            <person name="Villas-Boas S.G."/>
        </authorList>
    </citation>
    <scope>NUCLEOTIDE SEQUENCE [LARGE SCALE GENOMIC DNA]</scope>
    <source>
        <strain evidence="2 3">ICMP 19927</strain>
    </source>
</reference>
<keyword evidence="3" id="KW-1185">Reference proteome</keyword>